<dbReference type="PANTHER" id="PTHR36856:SF2">
    <property type="match status" value="1"/>
</dbReference>
<evidence type="ECO:0000256" key="1">
    <source>
        <dbReference type="SAM" id="MobiDB-lite"/>
    </source>
</evidence>
<sequence>MDGDKGENGCVDEKIDGDKGERGRVDEKSMSQSKAGAVDKFLDDNQGGGGGGGDCVADTKNTMSEAESEALKKCLEENKGDHGKCKSKVQAFLSSSSSSPRKPLSPIKLKRGSLVDA</sequence>
<proteinExistence type="predicted"/>
<evidence type="ECO:0000313" key="3">
    <source>
        <dbReference type="Proteomes" id="UP000593562"/>
    </source>
</evidence>
<organism evidence="2 3">
    <name type="scientific">Tripterygium wilfordii</name>
    <name type="common">Thunder God vine</name>
    <dbReference type="NCBI Taxonomy" id="458696"/>
    <lineage>
        <taxon>Eukaryota</taxon>
        <taxon>Viridiplantae</taxon>
        <taxon>Streptophyta</taxon>
        <taxon>Embryophyta</taxon>
        <taxon>Tracheophyta</taxon>
        <taxon>Spermatophyta</taxon>
        <taxon>Magnoliopsida</taxon>
        <taxon>eudicotyledons</taxon>
        <taxon>Gunneridae</taxon>
        <taxon>Pentapetalae</taxon>
        <taxon>rosids</taxon>
        <taxon>fabids</taxon>
        <taxon>Celastrales</taxon>
        <taxon>Celastraceae</taxon>
        <taxon>Tripterygium</taxon>
    </lineage>
</organism>
<gene>
    <name evidence="2" type="ORF">HS088_TW17G00593</name>
</gene>
<name>A0A7J7CG92_TRIWF</name>
<reference evidence="2 3" key="1">
    <citation type="journal article" date="2020" name="Nat. Commun.">
        <title>Genome of Tripterygium wilfordii and identification of cytochrome P450 involved in triptolide biosynthesis.</title>
        <authorList>
            <person name="Tu L."/>
            <person name="Su P."/>
            <person name="Zhang Z."/>
            <person name="Gao L."/>
            <person name="Wang J."/>
            <person name="Hu T."/>
            <person name="Zhou J."/>
            <person name="Zhang Y."/>
            <person name="Zhao Y."/>
            <person name="Liu Y."/>
            <person name="Song Y."/>
            <person name="Tong Y."/>
            <person name="Lu Y."/>
            <person name="Yang J."/>
            <person name="Xu C."/>
            <person name="Jia M."/>
            <person name="Peters R.J."/>
            <person name="Huang L."/>
            <person name="Gao W."/>
        </authorList>
    </citation>
    <scope>NUCLEOTIDE SEQUENCE [LARGE SCALE GENOMIC DNA]</scope>
    <source>
        <strain evidence="3">cv. XIE 37</strain>
        <tissue evidence="2">Leaf</tissue>
    </source>
</reference>
<dbReference type="AlphaFoldDB" id="A0A7J7CG92"/>
<dbReference type="Proteomes" id="UP000593562">
    <property type="component" value="Unassembled WGS sequence"/>
</dbReference>
<feature type="region of interest" description="Disordered" evidence="1">
    <location>
        <begin position="91"/>
        <end position="117"/>
    </location>
</feature>
<feature type="region of interest" description="Disordered" evidence="1">
    <location>
        <begin position="1"/>
        <end position="62"/>
    </location>
</feature>
<feature type="compositionally biased region" description="Low complexity" evidence="1">
    <location>
        <begin position="93"/>
        <end position="107"/>
    </location>
</feature>
<dbReference type="InParanoid" id="A0A7J7CG92"/>
<dbReference type="OrthoDB" id="2262048at2759"/>
<evidence type="ECO:0000313" key="2">
    <source>
        <dbReference type="EMBL" id="KAF5733057.1"/>
    </source>
</evidence>
<dbReference type="EMBL" id="JAAARO010000017">
    <property type="protein sequence ID" value="KAF5733057.1"/>
    <property type="molecule type" value="Genomic_DNA"/>
</dbReference>
<comment type="caution">
    <text evidence="2">The sequence shown here is derived from an EMBL/GenBank/DDBJ whole genome shotgun (WGS) entry which is preliminary data.</text>
</comment>
<protein>
    <submittedName>
        <fullName evidence="2">Uncharacterized protein</fullName>
    </submittedName>
</protein>
<feature type="compositionally biased region" description="Basic and acidic residues" evidence="1">
    <location>
        <begin position="1"/>
        <end position="29"/>
    </location>
</feature>
<dbReference type="PANTHER" id="PTHR36856">
    <property type="entry name" value="OS07G0175200 PROTEIN"/>
    <property type="match status" value="1"/>
</dbReference>
<keyword evidence="3" id="KW-1185">Reference proteome</keyword>
<accession>A0A7J7CG92</accession>